<feature type="transmembrane region" description="Helical" evidence="2">
    <location>
        <begin position="3223"/>
        <end position="3239"/>
    </location>
</feature>
<dbReference type="EMBL" id="QXFX01000141">
    <property type="protein sequence ID" value="KAE9129471.1"/>
    <property type="molecule type" value="Genomic_DNA"/>
</dbReference>
<feature type="region of interest" description="Disordered" evidence="1">
    <location>
        <begin position="2908"/>
        <end position="2932"/>
    </location>
</feature>
<feature type="transmembrane region" description="Helical" evidence="2">
    <location>
        <begin position="3260"/>
        <end position="3281"/>
    </location>
</feature>
<evidence type="ECO:0000256" key="1">
    <source>
        <dbReference type="SAM" id="MobiDB-lite"/>
    </source>
</evidence>
<accession>A0A6G0LT24</accession>
<name>A0A6G0LT24_9STRA</name>
<organism evidence="3 4">
    <name type="scientific">Phytophthora fragariae</name>
    <dbReference type="NCBI Taxonomy" id="53985"/>
    <lineage>
        <taxon>Eukaryota</taxon>
        <taxon>Sar</taxon>
        <taxon>Stramenopiles</taxon>
        <taxon>Oomycota</taxon>
        <taxon>Peronosporomycetes</taxon>
        <taxon>Peronosporales</taxon>
        <taxon>Peronosporaceae</taxon>
        <taxon>Phytophthora</taxon>
    </lineage>
</organism>
<keyword evidence="2" id="KW-0812">Transmembrane</keyword>
<feature type="transmembrane region" description="Helical" evidence="2">
    <location>
        <begin position="3325"/>
        <end position="3348"/>
    </location>
</feature>
<gene>
    <name evidence="3" type="ORF">PF010_g4186</name>
</gene>
<reference evidence="3 4" key="1">
    <citation type="submission" date="2018-09" db="EMBL/GenBank/DDBJ databases">
        <title>Genomic investigation of the strawberry pathogen Phytophthora fragariae indicates pathogenicity is determined by transcriptional variation in three key races.</title>
        <authorList>
            <person name="Adams T.M."/>
            <person name="Armitage A.D."/>
            <person name="Sobczyk M.K."/>
            <person name="Bates H.J."/>
            <person name="Dunwell J.M."/>
            <person name="Nellist C.F."/>
            <person name="Harrison R.J."/>
        </authorList>
    </citation>
    <scope>NUCLEOTIDE SEQUENCE [LARGE SCALE GENOMIC DNA]</scope>
    <source>
        <strain evidence="3 4">ONT-3</strain>
    </source>
</reference>
<protein>
    <submittedName>
        <fullName evidence="3">Uncharacterized protein</fullName>
    </submittedName>
</protein>
<dbReference type="InterPro" id="IPR016024">
    <property type="entry name" value="ARM-type_fold"/>
</dbReference>
<feature type="transmembrane region" description="Helical" evidence="2">
    <location>
        <begin position="3448"/>
        <end position="3469"/>
    </location>
</feature>
<dbReference type="Proteomes" id="UP000488956">
    <property type="component" value="Unassembled WGS sequence"/>
</dbReference>
<feature type="transmembrane region" description="Helical" evidence="2">
    <location>
        <begin position="3360"/>
        <end position="3379"/>
    </location>
</feature>
<feature type="transmembrane region" description="Helical" evidence="2">
    <location>
        <begin position="3005"/>
        <end position="3023"/>
    </location>
</feature>
<evidence type="ECO:0000313" key="4">
    <source>
        <dbReference type="Proteomes" id="UP000488956"/>
    </source>
</evidence>
<evidence type="ECO:0000256" key="2">
    <source>
        <dbReference type="SAM" id="Phobius"/>
    </source>
</evidence>
<feature type="transmembrane region" description="Helical" evidence="2">
    <location>
        <begin position="3166"/>
        <end position="3188"/>
    </location>
</feature>
<feature type="transmembrane region" description="Helical" evidence="2">
    <location>
        <begin position="3126"/>
        <end position="3146"/>
    </location>
</feature>
<sequence length="3581" mass="401832">MSGICEERDLEFRCSIENRFGMLSNLILRLRDSSEKEVTLVLLRCIGSLCVDVPSHCNIAATLTFTFEEQPLSLSITVTKSLSELGNSLTGNDKVALSAIEGVFLCIDSIVSAADRVEFEAQDVVSTAVRAVEFLTSSARALRTESVAALQSVINTLLRALARDYRHYKEPFHDESGVIILLAGYERVSKEFSNANGDLALMTLLGRYTTLINKLLSCRNFVELVSTTYFSNSQKKHSFVAWLYHWMVFEASDSPPVLALKSSRAIKHDRLLETAARLKGTTFAAMIKLSEHDSISEVINLHPGFATVLTYIFAELRNESRPFDLAQATPWMHFLCVVGEQWSEDTRMNRWQTNQHYLSTIKAFLPQISVAGLIKACNSVEATEDTFKCFAIRFLLLTVKLRGHFAKLLADSVHDEWHELFPLSSNILKSPTSLKLTKCCVISLLAELAFDGGLVASFMQSPTQLVDLVRAVLEVYEPRVTQATWHSIASGISVDFLSSRKWCSTDANASLDGFDTTLHFALIRESLRLILFLLRDSKTRITLFNAEFFHPLLCGTIFQEAISFLSVSEHAEPWIGTQINALQLIKSLMGSGEEVDVVSAPLQTIRSYQLTARRGEIVKHCTKLLLKPYTDDFQRTIVESLIPYVSQNISASNEIAALREYGEGDLMEALLVMATTEYSESRQVLSQLCLQLYNSIIEFSVANATYAAQPSNMERLRQIREESLKQDTLVSSCLPQTLFNIARMIGRSKLSIDRGIVEEIWEVTSGVLLHPKCSLHLNPLKHSLEILCCSGDLMRELLASVAHEWEDRGKRVVLRLTELTHCNSPLAEGTIAELDASIATLSMKTIAQMCRSDTLCERMSRDLNIGDVVLMDSTHQLGKYRAQVLKALLVYEITANCTYQLAEQLLSQLNDILVMKSECRLQLLELLPSLFQSPAFEVTDFSDNIWNVFRCILAEAHYVKHSPRTLVTVVTGLVTLLDVYDTSNMPSELLFDLQDSLKRLLSEGCSSKNKTGSWNRISMLELLVLAGLDKLSGCVGEGQAFAEQHSAQFFSLWMDSSTSRHSSVDNELKTLLQNSLALHLLDADVKADPLTTVVNFRPFWRILARMFVSLQDTQARFIASTILLQMLQSPSSRDFRRFVADTCKLNLIDVLWWEVLTVDQDVETENRELRALWYALLTELCCSRAIALEIMSKRFLEEFILHEYEHQLEDERLQQLLCLVSSVIRVTSTSDHGQFFAKDHATMEILAELCIRTVVSISDMNDPKWNATEVLCALTMHEQTLLAVGKVCYLFPMEQFDYDSIARRSRLLAVSEMLLQCENAIADLVCVLTLVLKICESKQNISTLVHARNAPDCWPMTDVLIEVLQQCIGSATDSANRYLRPIVLTTTRPEDFLPYELPTELHTQATVLTLRLVHLCVGDYHFAQSLETDMELVPQLVACLASSNWEVAGAAAAALSTLIRCVPDWNDSLDNSFGSVTRYMCDQGVYRWLDYFSTMDTQVMCRLSPPSMFPSSFVLLLRWLRFYSVNLSLLSDFQPVEFQPGHPNSSDLHVKLVADILELLLYIVSNFHSEIYKNDNSEAEENEHAIFLQSLLALCQRRSQSQPDAKLGSENDTCIVLSSQIRSRSLELVQLLCSLDLPRTSSVEVFANSRQMLILMMMVERSASEIEQSAAAQLIEELALKDVIKDLLIRNTTLLSRLGAWLEIEALQLLAAAIFQRLATPSSKGSRSARQSVFGFSPSAQQQLAHFLFVGLGQRNKNLDDLPSHSALLLKNVRRINVAVTQQEENGRSSPVDSPLVLHLKFEVVLKSGLCIREFEYAVKFHSGSGSSSHEFLVEQPVGMIRCTVTACSSVGGGDSTETKFELVPGFGSFVHYSDFVTLRISENPSAQSPSTRGVLSRLLRQETDALSLELFDALSSIVTEFCKDFLIFCDPVIDLPEQILFVLATSATFSPDGKMDTACLEALRTWFPSKPTISSLKSSVSPLWRLIQSLRQLPCIGDDVVEVKQIISRDNYVPTSTQFTFLETFVELIASVEAGEYSANCLNILFMENSDLLLYLCAQFKPIQSSYATFLALVAIAIRGEVVHCQSFTTRSAQNLLQSVFDAGIRESAGQSEQEQGELICFAASVAVRLARSFELFARHQWVDCFPTEAAKYLILACGFFCDGLLKSVAVDADTRESERFAALFTSFDVLDNGLTIVETLLMFLGQPSRNDQGTGDGQVAFDSVDRLAASVLASLVEKLPSRAKLELTLLELLDRRSNTLTKTPQINGKHFEEQCLMGIRKCIGLTRYDFQSELHAVQLTYYSCIRAGVRTGIIPPQCSGVFQRFDQEHLLPTESGQWHLDQMGLADQMRRRHSHLYRSSDENPVTWSSKSVTAEDARLDSELRELILYANEHAELLSVLTVNRKKAMTTAIRAATRNARVLMAFHAMTSIALDFYVDAAKKLQHQREETERGGKTNDHRSQRLSRIATLDTAHQTTFLEWLLLLEELAGLLCAGLHELDAMYYTDIARQFRSLILDLPLFLRKTQPLGTHSRQQALMLFLDNLHRLLTRATNRNELRVVAANGSGIVDQTKGIRARLRDLDVPISTSLGTLLENPHGMENLSRALVAMQYMWRRIMGTTALEKAMTSSKESISLLKKITEKLVKFLHILQRPMMVFQGGFNSQRQTEEFDSPSAVLNRPQTVDSVITDQSQSSNGRDAVALPGKNPELLLSRFPFTSSELLLDHFGWECLGAKRVKQLVKHASVATEVLRSAFDADQETVERMSVLELAEHFHRLEGAKTLFDVLDQLRQLPLDDELSFSHVPCVAHDRMEMSLWRLMVRPIQRVRLFHLHQQIQRFVASDYGKRQILLNRYRLASPQRPAMASASRDQFDIQGANATKFGTKSRESSACTRICTMSFQKEQRIVADRSVHKPPVPPTPVDGPSTSSPSPKVIISESTLKVCDGILSPDPFSDDAAMILLRRKLEAQKRRRSSSLVRVWQTGSSRSAMYRNDRREGGLVDRVFRWFVSLGARLMLLIAFWRQEELRTDLQDPIMARAFDDSPERDEYYRLYHAKKGLGELVRVWMPTSGRLGLLLWQERYYALGGTMLSIAIALWLPSLVFPASDTDAASSNASSRNTVMTRIVYTYGVGIFLLSVVSIVRIARNRFVLLEQTRLRLRPVSRYYQNVLAVISIAVELVQLNSLAFDSAVEWDDTDQLPAVLQWLGNQGITKFGVSSVSELQALGVLLLLLLWFLLLKCANKFQETSALLHRVLTKDLPALVHGFLYMGTISVFFSYLACMDCADTHSSSFSKCQSEPQTPPFLIAHQNVKCWTAAHRSYAFLGMWGITFFLPIGLLAHGMSHVLFQRETLDIKYAPVLLLVAQLVKAGAATAQAFFPYNPKLLAILGVIGNGVLLVLTLAMRSCSLWYIKYVKCSIYAASCWASLGAIHRLHYAGQSSTRSLNMIYFGWLSIGLVTAAAILLRVWLRAQAKYKDAERHFAAQQRLLSAGKSTGEINAVELKFLKAAQRHSRDDLVRAAFIENAKKLNTSNPPPTLKEFVTKAGEPLEGSSAFDSVRGAQFMRSAQVSAKKLQTLRRRR</sequence>
<feature type="transmembrane region" description="Helical" evidence="2">
    <location>
        <begin position="3417"/>
        <end position="3436"/>
    </location>
</feature>
<keyword evidence="2" id="KW-0472">Membrane</keyword>
<keyword evidence="2" id="KW-1133">Transmembrane helix</keyword>
<feature type="transmembrane region" description="Helical" evidence="2">
    <location>
        <begin position="3083"/>
        <end position="3106"/>
    </location>
</feature>
<comment type="caution">
    <text evidence="3">The sequence shown here is derived from an EMBL/GenBank/DDBJ whole genome shotgun (WGS) entry which is preliminary data.</text>
</comment>
<feature type="transmembrane region" description="Helical" evidence="2">
    <location>
        <begin position="3385"/>
        <end position="3405"/>
    </location>
</feature>
<dbReference type="SUPFAM" id="SSF48371">
    <property type="entry name" value="ARM repeat"/>
    <property type="match status" value="1"/>
</dbReference>
<proteinExistence type="predicted"/>
<evidence type="ECO:0000313" key="3">
    <source>
        <dbReference type="EMBL" id="KAE9129471.1"/>
    </source>
</evidence>